<name>A0A7S8E8V7_9CHLR</name>
<dbReference type="EMBL" id="CP062983">
    <property type="protein sequence ID" value="QPC82418.1"/>
    <property type="molecule type" value="Genomic_DNA"/>
</dbReference>
<keyword evidence="2" id="KW-1185">Reference proteome</keyword>
<proteinExistence type="predicted"/>
<gene>
    <name evidence="1" type="ORF">G4Y79_22475</name>
</gene>
<evidence type="ECO:0000313" key="1">
    <source>
        <dbReference type="EMBL" id="QPC82418.1"/>
    </source>
</evidence>
<dbReference type="KEGG" id="pmet:G4Y79_22475"/>
<dbReference type="RefSeq" id="WP_195170487.1">
    <property type="nucleotide sequence ID" value="NZ_CP062983.1"/>
</dbReference>
<organism evidence="1 2">
    <name type="scientific">Phototrophicus methaneseepsis</name>
    <dbReference type="NCBI Taxonomy" id="2710758"/>
    <lineage>
        <taxon>Bacteria</taxon>
        <taxon>Bacillati</taxon>
        <taxon>Chloroflexota</taxon>
        <taxon>Candidatus Thermofontia</taxon>
        <taxon>Phototrophicales</taxon>
        <taxon>Phototrophicaceae</taxon>
        <taxon>Phototrophicus</taxon>
    </lineage>
</organism>
<evidence type="ECO:0000313" key="2">
    <source>
        <dbReference type="Proteomes" id="UP000594468"/>
    </source>
</evidence>
<dbReference type="AlphaFoldDB" id="A0A7S8E8V7"/>
<reference evidence="1 2" key="1">
    <citation type="submission" date="2020-02" db="EMBL/GenBank/DDBJ databases">
        <authorList>
            <person name="Zheng R.K."/>
            <person name="Sun C.M."/>
        </authorList>
    </citation>
    <scope>NUCLEOTIDE SEQUENCE [LARGE SCALE GENOMIC DNA]</scope>
    <source>
        <strain evidence="2">rifampicinis</strain>
    </source>
</reference>
<protein>
    <submittedName>
        <fullName evidence="1">Uncharacterized protein</fullName>
    </submittedName>
</protein>
<sequence length="129" mass="14256">MTHSKPIYGKFHHETHLDAAGKMAGTGERGYLPYVHGPGSRRKPVLLLNCDAAGDRLQRQENQFIKGYCILIAQSTTASCITCHSHAIMAKAHQLASVTVQASIFLQPDEYEQRVHMIQQALSTVENPS</sequence>
<accession>A0A7S8E8V7</accession>
<dbReference type="Proteomes" id="UP000594468">
    <property type="component" value="Chromosome"/>
</dbReference>